<dbReference type="EMBL" id="CP007501">
    <property type="protein sequence ID" value="AKD25011.1"/>
    <property type="molecule type" value="Genomic_DNA"/>
</dbReference>
<accession>A0A0E3ZL62</accession>
<organism evidence="1 2">
    <name type="scientific">Polynucleobacter duraquae</name>
    <dbReference type="NCBI Taxonomy" id="1835254"/>
    <lineage>
        <taxon>Bacteria</taxon>
        <taxon>Pseudomonadati</taxon>
        <taxon>Pseudomonadota</taxon>
        <taxon>Betaproteobacteria</taxon>
        <taxon>Burkholderiales</taxon>
        <taxon>Burkholderiaceae</taxon>
        <taxon>Polynucleobacter</taxon>
    </lineage>
</organism>
<proteinExistence type="predicted"/>
<reference evidence="1 2" key="1">
    <citation type="submission" date="2014-03" db="EMBL/GenBank/DDBJ databases">
        <title>Genome of Polynucleobacter strain MWH-MoK4.</title>
        <authorList>
            <person name="Hahn M.W."/>
        </authorList>
    </citation>
    <scope>NUCLEOTIDE SEQUENCE [LARGE SCALE GENOMIC DNA]</scope>
    <source>
        <strain evidence="1 2">MWH-MoK4</strain>
    </source>
</reference>
<dbReference type="HOGENOM" id="CLU_2356979_0_0_4"/>
<keyword evidence="2" id="KW-1185">Reference proteome</keyword>
<dbReference type="PATRIC" id="fig|576611.7.peg.686"/>
<dbReference type="STRING" id="1835254.CL55_00006780"/>
<dbReference type="KEGG" id="pdq:CL55_00006780"/>
<name>A0A0E3ZL62_9BURK</name>
<dbReference type="OrthoDB" id="8779628at2"/>
<dbReference type="AlphaFoldDB" id="A0A0E3ZL62"/>
<gene>
    <name evidence="1" type="ORF">CL55_00006780</name>
</gene>
<evidence type="ECO:0008006" key="3">
    <source>
        <dbReference type="Google" id="ProtNLM"/>
    </source>
</evidence>
<evidence type="ECO:0000313" key="1">
    <source>
        <dbReference type="EMBL" id="AKD25011.1"/>
    </source>
</evidence>
<sequence>MKNLVISPAIEEKLILKHQLSRKDVEQCFINRTRSYLIDDRLQHQTEPPTEWFISENDRGILIKVVFIFDDGLIYLKSAFPPNSTEVCIYNTISVPY</sequence>
<dbReference type="Proteomes" id="UP000061135">
    <property type="component" value="Chromosome"/>
</dbReference>
<evidence type="ECO:0000313" key="2">
    <source>
        <dbReference type="Proteomes" id="UP000061135"/>
    </source>
</evidence>
<protein>
    <recommendedName>
        <fullName evidence="3">ADP-ribosyl-(Dinitrogen reductase) hydrolase</fullName>
    </recommendedName>
</protein>
<dbReference type="RefSeq" id="WP_046329879.1">
    <property type="nucleotide sequence ID" value="NZ_CP007501.1"/>
</dbReference>